<proteinExistence type="predicted"/>
<organism evidence="5 6">
    <name type="scientific">Segatella copri</name>
    <dbReference type="NCBI Taxonomy" id="165179"/>
    <lineage>
        <taxon>Bacteria</taxon>
        <taxon>Pseudomonadati</taxon>
        <taxon>Bacteroidota</taxon>
        <taxon>Bacteroidia</taxon>
        <taxon>Bacteroidales</taxon>
        <taxon>Prevotellaceae</taxon>
        <taxon>Segatella</taxon>
    </lineage>
</organism>
<evidence type="ECO:0000256" key="2">
    <source>
        <dbReference type="ARBA" id="ARBA00022803"/>
    </source>
</evidence>
<dbReference type="Gene3D" id="1.25.40.10">
    <property type="entry name" value="Tetratricopeptide repeat domain"/>
    <property type="match status" value="1"/>
</dbReference>
<dbReference type="InterPro" id="IPR011990">
    <property type="entry name" value="TPR-like_helical_dom_sf"/>
</dbReference>
<keyword evidence="1" id="KW-0677">Repeat</keyword>
<dbReference type="GO" id="GO:0006368">
    <property type="term" value="P:transcription elongation by RNA polymerase II"/>
    <property type="evidence" value="ECO:0007669"/>
    <property type="project" value="TreeGrafter"/>
</dbReference>
<evidence type="ECO:0000256" key="4">
    <source>
        <dbReference type="SAM" id="MobiDB-lite"/>
    </source>
</evidence>
<dbReference type="PROSITE" id="PS50005">
    <property type="entry name" value="TPR"/>
    <property type="match status" value="2"/>
</dbReference>
<dbReference type="EMBL" id="VUNF01000023">
    <property type="protein sequence ID" value="MST78217.1"/>
    <property type="molecule type" value="Genomic_DNA"/>
</dbReference>
<feature type="compositionally biased region" description="Basic and acidic residues" evidence="4">
    <location>
        <begin position="548"/>
        <end position="563"/>
    </location>
</feature>
<dbReference type="SUPFAM" id="SSF48452">
    <property type="entry name" value="TPR-like"/>
    <property type="match status" value="1"/>
</dbReference>
<evidence type="ECO:0000313" key="5">
    <source>
        <dbReference type="EMBL" id="MST78217.1"/>
    </source>
</evidence>
<dbReference type="SMART" id="SM00028">
    <property type="entry name" value="TPR"/>
    <property type="match status" value="4"/>
</dbReference>
<evidence type="ECO:0000256" key="3">
    <source>
        <dbReference type="PROSITE-ProRule" id="PRU00339"/>
    </source>
</evidence>
<accession>A0A6I2U0A1</accession>
<dbReference type="Proteomes" id="UP000450161">
    <property type="component" value="Unassembled WGS sequence"/>
</dbReference>
<dbReference type="Pfam" id="PF13432">
    <property type="entry name" value="TPR_16"/>
    <property type="match status" value="1"/>
</dbReference>
<dbReference type="PANTHER" id="PTHR14027">
    <property type="entry name" value="RNA POLYMERASE-ASSOCIATED PROTEIN CTR9"/>
    <property type="match status" value="1"/>
</dbReference>
<protein>
    <submittedName>
        <fullName evidence="5">Tetratricopeptide repeat protein</fullName>
    </submittedName>
</protein>
<feature type="repeat" description="TPR" evidence="3">
    <location>
        <begin position="161"/>
        <end position="194"/>
    </location>
</feature>
<dbReference type="GO" id="GO:0000993">
    <property type="term" value="F:RNA polymerase II complex binding"/>
    <property type="evidence" value="ECO:0007669"/>
    <property type="project" value="TreeGrafter"/>
</dbReference>
<dbReference type="AlphaFoldDB" id="A0A6I2U0A1"/>
<evidence type="ECO:0000256" key="1">
    <source>
        <dbReference type="ARBA" id="ARBA00022737"/>
    </source>
</evidence>
<name>A0A6I2U0A1_9BACT</name>
<dbReference type="InterPro" id="IPR019734">
    <property type="entry name" value="TPR_rpt"/>
</dbReference>
<evidence type="ECO:0000313" key="6">
    <source>
        <dbReference type="Proteomes" id="UP000450161"/>
    </source>
</evidence>
<gene>
    <name evidence="5" type="ORF">FYJ72_11180</name>
</gene>
<reference evidence="5 6" key="1">
    <citation type="submission" date="2019-08" db="EMBL/GenBank/DDBJ databases">
        <title>In-depth cultivation of the pig gut microbiome towards novel bacterial diversity and tailored functional studies.</title>
        <authorList>
            <person name="Wylensek D."/>
            <person name="Hitch T.C.A."/>
            <person name="Clavel T."/>
        </authorList>
    </citation>
    <scope>NUCLEOTIDE SEQUENCE [LARGE SCALE GENOMIC DNA]</scope>
    <source>
        <strain evidence="5 6">LKV-178-WT-2C</strain>
    </source>
</reference>
<dbReference type="PANTHER" id="PTHR14027:SF2">
    <property type="entry name" value="RNA POLYMERASE-ASSOCIATED PROTEIN CTR9 HOMOLOG"/>
    <property type="match status" value="1"/>
</dbReference>
<feature type="region of interest" description="Disordered" evidence="4">
    <location>
        <begin position="533"/>
        <end position="563"/>
    </location>
</feature>
<comment type="caution">
    <text evidence="5">The sequence shown here is derived from an EMBL/GenBank/DDBJ whole genome shotgun (WGS) entry which is preliminary data.</text>
</comment>
<keyword evidence="2 3" id="KW-0802">TPR repeat</keyword>
<dbReference type="RefSeq" id="WP_154481984.1">
    <property type="nucleotide sequence ID" value="NZ_VUNF01000023.1"/>
</dbReference>
<sequence length="671" mass="77947">MEIVYNIEDMGGQFDAHTPEELRDKLLAYYTVDGYSAEVTIDGDYVKVKVDQQDLEQSQQEFYEITTLCEKRQFNEAHSRLVQFLKKHSRHSEGYRILAQMEMEAGNIDKAIDINIEALRCDPKNAWALLLMGNLYSKYKDDYKVGRTYYDSVLKYSPDNFIAINNIAAIMMEKKDYDHAIPMFEQALKGDKKYANAYYGLAVCYYNQSENRKAFDTALQGCLLSNLRSENPQVMDELHKILIASAHAVVEYTNYMNVVLGIKDEIEMTYHQKIEIEEDDTLDLSAKLEYGPTHHCDYHLIKINPKKPFMEHLAIHEMMHLQMNLEADKVNKNRVIFSNNDNVIAFRTKYAAWIKKLVNRFDHSKAMGVVQQIHAGYMLQVMNCPLDLFVEKRMYDKYPIVRAIQLLSLMEQETYNIKAIKGSENAKFVPQDIVQNSKVMNIVSSMNFEHLFGLRFYQEYKPTKAQYDQAKDFYDEFMAYDDYTPGEEYELVEYFMDSFHMNDMMSMKPLNEYLDDSYERMEKTKMMRDAALGEDAPEGGNSFDGLTEEQKKKQDTFYAENKDGEDPMKTMMMSMYMLGALEYFDGMDKMEIKKIAFEIAMIGTTGISPDKKSGYKVPSIPGKDFGGYQLLAYYYVSWALAIPEMLASLNLPFDNAWAAAQQMWKKKKGNQ</sequence>
<dbReference type="Pfam" id="PF14559">
    <property type="entry name" value="TPR_19"/>
    <property type="match status" value="1"/>
</dbReference>
<feature type="repeat" description="TPR" evidence="3">
    <location>
        <begin position="92"/>
        <end position="125"/>
    </location>
</feature>
<dbReference type="GO" id="GO:0006355">
    <property type="term" value="P:regulation of DNA-templated transcription"/>
    <property type="evidence" value="ECO:0007669"/>
    <property type="project" value="InterPro"/>
</dbReference>
<dbReference type="InterPro" id="IPR031101">
    <property type="entry name" value="Ctr9"/>
</dbReference>